<organism evidence="3 4">
    <name type="scientific">Roseicella aerolata</name>
    <dbReference type="NCBI Taxonomy" id="2883479"/>
    <lineage>
        <taxon>Bacteria</taxon>
        <taxon>Pseudomonadati</taxon>
        <taxon>Pseudomonadota</taxon>
        <taxon>Alphaproteobacteria</taxon>
        <taxon>Acetobacterales</taxon>
        <taxon>Roseomonadaceae</taxon>
        <taxon>Roseicella</taxon>
    </lineage>
</organism>
<dbReference type="PANTHER" id="PTHR42928">
    <property type="entry name" value="TRICARBOXYLATE-BINDING PROTEIN"/>
    <property type="match status" value="1"/>
</dbReference>
<dbReference type="EMBL" id="JAJAQI010000008">
    <property type="protein sequence ID" value="MCB4821585.1"/>
    <property type="molecule type" value="Genomic_DNA"/>
</dbReference>
<feature type="signal peptide" evidence="2">
    <location>
        <begin position="1"/>
        <end position="22"/>
    </location>
</feature>
<name>A0A9X1IEF8_9PROT</name>
<evidence type="ECO:0000256" key="2">
    <source>
        <dbReference type="SAM" id="SignalP"/>
    </source>
</evidence>
<evidence type="ECO:0000313" key="3">
    <source>
        <dbReference type="EMBL" id="MCB4821585.1"/>
    </source>
</evidence>
<dbReference type="InterPro" id="IPR005064">
    <property type="entry name" value="BUG"/>
</dbReference>
<dbReference type="Gene3D" id="3.40.190.150">
    <property type="entry name" value="Bordetella uptake gene, domain 1"/>
    <property type="match status" value="1"/>
</dbReference>
<reference evidence="3" key="1">
    <citation type="submission" date="2021-10" db="EMBL/GenBank/DDBJ databases">
        <title>Roseicella aerolatum sp. nov., isolated from aerosols of e-waste dismantling site.</title>
        <authorList>
            <person name="Qin T."/>
        </authorList>
    </citation>
    <scope>NUCLEOTIDE SEQUENCE</scope>
    <source>
        <strain evidence="3">GB24</strain>
    </source>
</reference>
<dbReference type="PIRSF" id="PIRSF017082">
    <property type="entry name" value="YflP"/>
    <property type="match status" value="1"/>
</dbReference>
<dbReference type="SUPFAM" id="SSF53850">
    <property type="entry name" value="Periplasmic binding protein-like II"/>
    <property type="match status" value="1"/>
</dbReference>
<dbReference type="AlphaFoldDB" id="A0A9X1IEF8"/>
<evidence type="ECO:0000256" key="1">
    <source>
        <dbReference type="ARBA" id="ARBA00006987"/>
    </source>
</evidence>
<evidence type="ECO:0008006" key="5">
    <source>
        <dbReference type="Google" id="ProtNLM"/>
    </source>
</evidence>
<gene>
    <name evidence="3" type="ORF">LHA35_07555</name>
</gene>
<dbReference type="InterPro" id="IPR042100">
    <property type="entry name" value="Bug_dom1"/>
</dbReference>
<dbReference type="PANTHER" id="PTHR42928:SF5">
    <property type="entry name" value="BLR1237 PROTEIN"/>
    <property type="match status" value="1"/>
</dbReference>
<dbReference type="Proteomes" id="UP001139311">
    <property type="component" value="Unassembled WGS sequence"/>
</dbReference>
<keyword evidence="4" id="KW-1185">Reference proteome</keyword>
<dbReference type="Pfam" id="PF03401">
    <property type="entry name" value="TctC"/>
    <property type="match status" value="1"/>
</dbReference>
<proteinExistence type="inferred from homology"/>
<sequence>MRAARRRALLAGGLAAPALARAQDRVVRVINAYGAGGTADTVCRLLFGRLAERTGRSYLVENRPGAAGTIAATLVARAPPDGGTLLYDATAHSVNPALFGPRLPYDTGRDFLPVFLSLLTPNAILAANDFPPRTVRALIAAAQAAPGRIDAGTTGIGSAQHITLALFNRMAGVRINHVVYRDAPSARHDLMNGRLQLQFTNVPGSVAHARNGTAHVLAHAGRGPVAVLPGVEAIGSTLPGLETHEWNGVFLPAGTPEDLRRDLNAALNAVAADPPVAEKLAALGNEAPPNTPEEFAAFLRDQAALHGRVVREADIRVD</sequence>
<evidence type="ECO:0000313" key="4">
    <source>
        <dbReference type="Proteomes" id="UP001139311"/>
    </source>
</evidence>
<protein>
    <recommendedName>
        <fullName evidence="5">Tripartite tricarboxylate transporter substrate binding protein</fullName>
    </recommendedName>
</protein>
<dbReference type="RefSeq" id="WP_226606504.1">
    <property type="nucleotide sequence ID" value="NZ_JAJAQI010000008.1"/>
</dbReference>
<dbReference type="Gene3D" id="3.40.190.10">
    <property type="entry name" value="Periplasmic binding protein-like II"/>
    <property type="match status" value="1"/>
</dbReference>
<feature type="chain" id="PRO_5040738699" description="Tripartite tricarboxylate transporter substrate binding protein" evidence="2">
    <location>
        <begin position="23"/>
        <end position="318"/>
    </location>
</feature>
<accession>A0A9X1IEF8</accession>
<comment type="caution">
    <text evidence="3">The sequence shown here is derived from an EMBL/GenBank/DDBJ whole genome shotgun (WGS) entry which is preliminary data.</text>
</comment>
<keyword evidence="2" id="KW-0732">Signal</keyword>
<comment type="similarity">
    <text evidence="1">Belongs to the UPF0065 (bug) family.</text>
</comment>